<dbReference type="Proteomes" id="UP000286716">
    <property type="component" value="Unassembled WGS sequence"/>
</dbReference>
<reference evidence="1 2" key="1">
    <citation type="submission" date="2018-05" db="EMBL/GenBank/DDBJ databases">
        <title>Evolution of GPA BGCs.</title>
        <authorList>
            <person name="Waglechner N."/>
            <person name="Wright G.D."/>
        </authorList>
    </citation>
    <scope>NUCLEOTIDE SEQUENCE [LARGE SCALE GENOMIC DNA]</scope>
    <source>
        <strain evidence="1 2">DSM 5908</strain>
    </source>
</reference>
<sequence length="40" mass="4006">MQSHPVRRVVSGALAAVSVITLVTLAQPTAIAAPVPALQA</sequence>
<evidence type="ECO:0000313" key="1">
    <source>
        <dbReference type="EMBL" id="RSM33181.1"/>
    </source>
</evidence>
<proteinExistence type="predicted"/>
<accession>A0A428VQW0</accession>
<evidence type="ECO:0000313" key="2">
    <source>
        <dbReference type="Proteomes" id="UP000286716"/>
    </source>
</evidence>
<keyword evidence="2" id="KW-1185">Reference proteome</keyword>
<organism evidence="1 2">
    <name type="scientific">Amycolatopsis balhimycina DSM 5908</name>
    <dbReference type="NCBI Taxonomy" id="1081091"/>
    <lineage>
        <taxon>Bacteria</taxon>
        <taxon>Bacillati</taxon>
        <taxon>Actinomycetota</taxon>
        <taxon>Actinomycetes</taxon>
        <taxon>Pseudonocardiales</taxon>
        <taxon>Pseudonocardiaceae</taxon>
        <taxon>Amycolatopsis</taxon>
    </lineage>
</organism>
<keyword evidence="1" id="KW-0378">Hydrolase</keyword>
<gene>
    <name evidence="1" type="ORF">DMA12_49165</name>
</gene>
<comment type="caution">
    <text evidence="1">The sequence shown here is derived from an EMBL/GenBank/DDBJ whole genome shotgun (WGS) entry which is preliminary data.</text>
</comment>
<dbReference type="AlphaFoldDB" id="A0A428VQW0"/>
<dbReference type="GO" id="GO:0016787">
    <property type="term" value="F:hydrolase activity"/>
    <property type="evidence" value="ECO:0007669"/>
    <property type="project" value="UniProtKB-KW"/>
</dbReference>
<feature type="non-terminal residue" evidence="1">
    <location>
        <position position="40"/>
    </location>
</feature>
<protein>
    <submittedName>
        <fullName evidence="1">Hydrolase Nlp/P60</fullName>
    </submittedName>
</protein>
<name>A0A428VQW0_AMYBA</name>
<dbReference type="EMBL" id="QHHU01000183">
    <property type="protein sequence ID" value="RSM33181.1"/>
    <property type="molecule type" value="Genomic_DNA"/>
</dbReference>